<feature type="compositionally biased region" description="Polar residues" evidence="8">
    <location>
        <begin position="115"/>
        <end position="125"/>
    </location>
</feature>
<feature type="region of interest" description="Disordered" evidence="8">
    <location>
        <begin position="499"/>
        <end position="540"/>
    </location>
</feature>
<evidence type="ECO:0000256" key="8">
    <source>
        <dbReference type="SAM" id="MobiDB-lite"/>
    </source>
</evidence>
<protein>
    <recommendedName>
        <fullName evidence="7">U3 small nucleolar ribonucleoprotein protein MPP10</fullName>
    </recommendedName>
</protein>
<feature type="compositionally biased region" description="Acidic residues" evidence="8">
    <location>
        <begin position="278"/>
        <end position="289"/>
    </location>
</feature>
<feature type="compositionally biased region" description="Basic residues" evidence="8">
    <location>
        <begin position="338"/>
        <end position="347"/>
    </location>
</feature>
<sequence length="718" mass="80460">MILQNNHGPSNLLEVLAQSPHDFLQPTNDLHNAALVLTKRYLDPVASNVSAKQQFEYQESRRKRKRGEEGNVSRPLQLKQIHVEGFGIDQVFEQAKKILSATRHELARAIPELEATTQSLENGNLDTGAERKEQKSTTDESSLGEEGVDWEYDGDDISVGEELEDGNEVQRLHRDTPDNERSSEGLDDLERIDHDDLSDGSEVANGDSSTFVADLNGLNDGFFSIDDFNRNSEFLEQQDVRGDPNDGAASDEEDIDWSTNPLFGNADIAKVHGNTRDNEDENSDDDDEGPTFGDSAGSSDQDEDEEMAFLEEDSQDVGAMGNTNDILYADFFAPPARKASKKKRGRPNPHNFPEKDTQKDQQRLDGQEDEVERTMSSVHHDLFDDALSENESEDLLSDADPGDPKSRRSNHERRQAKIAEEIRRLEAANVAKREWTLSGEARAADRPINSLLEEDLDFERAGKPVPVITQEVSEDIEALIKRRILAQDFDEVIRRRPDDLVTGPDARRGRQRVELDDTKPVQGLAEEYEQEHLRRTDPDYVDARDEKLKKEHQEIESLWKDVSARLDALTNWHYKPKPAAPNLEVRVDMPTVMMEDAQPAVGGDVGGASMLAPQEVYAAGEAHVGDDVVATKGGMPVSREEMSREEKTRRRRRKKERTRKAGAQEEVKESEKTREKKAVLGDLKRGGVKVIGKKGDIVDVEGNRVKGQQTKTGGAYKL</sequence>
<feature type="compositionally biased region" description="Basic and acidic residues" evidence="8">
    <location>
        <begin position="128"/>
        <end position="138"/>
    </location>
</feature>
<dbReference type="GO" id="GO:0034457">
    <property type="term" value="C:Mpp10 complex"/>
    <property type="evidence" value="ECO:0007669"/>
    <property type="project" value="UniProtKB-UniRule"/>
</dbReference>
<name>A0A6A6GZI4_VIRVR</name>
<keyword evidence="3 7" id="KW-0698">rRNA processing</keyword>
<organism evidence="9 10">
    <name type="scientific">Viridothelium virens</name>
    <name type="common">Speckled blister lichen</name>
    <name type="synonym">Trypethelium virens</name>
    <dbReference type="NCBI Taxonomy" id="1048519"/>
    <lineage>
        <taxon>Eukaryota</taxon>
        <taxon>Fungi</taxon>
        <taxon>Dikarya</taxon>
        <taxon>Ascomycota</taxon>
        <taxon>Pezizomycotina</taxon>
        <taxon>Dothideomycetes</taxon>
        <taxon>Dothideomycetes incertae sedis</taxon>
        <taxon>Trypetheliales</taxon>
        <taxon>Trypetheliaceae</taxon>
        <taxon>Viridothelium</taxon>
    </lineage>
</organism>
<keyword evidence="2 7" id="KW-0690">Ribosome biogenesis</keyword>
<dbReference type="GO" id="GO:0005732">
    <property type="term" value="C:sno(s)RNA-containing ribonucleoprotein complex"/>
    <property type="evidence" value="ECO:0007669"/>
    <property type="project" value="UniProtKB-UniRule"/>
</dbReference>
<evidence type="ECO:0000256" key="6">
    <source>
        <dbReference type="ARBA" id="ARBA00029455"/>
    </source>
</evidence>
<dbReference type="EMBL" id="ML991829">
    <property type="protein sequence ID" value="KAF2231236.1"/>
    <property type="molecule type" value="Genomic_DNA"/>
</dbReference>
<keyword evidence="10" id="KW-1185">Reference proteome</keyword>
<accession>A0A6A6GZI4</accession>
<feature type="compositionally biased region" description="Acidic residues" evidence="8">
    <location>
        <begin position="384"/>
        <end position="401"/>
    </location>
</feature>
<comment type="function">
    <text evidence="7">Involved in nucleolar processing of pre-18S ribosomal RNA.</text>
</comment>
<proteinExistence type="inferred from homology"/>
<feature type="compositionally biased region" description="Basic and acidic residues" evidence="8">
    <location>
        <begin position="352"/>
        <end position="366"/>
    </location>
</feature>
<dbReference type="PANTHER" id="PTHR17039">
    <property type="entry name" value="U3 SMALL NUCLEOLAR RIBONUCLEOPROTEIN PROTEIN MPP10"/>
    <property type="match status" value="1"/>
</dbReference>
<evidence type="ECO:0000256" key="4">
    <source>
        <dbReference type="ARBA" id="ARBA00023242"/>
    </source>
</evidence>
<keyword evidence="4 7" id="KW-0539">Nucleus</keyword>
<comment type="subcellular location">
    <subcellularLocation>
        <location evidence="1 7">Nucleus</location>
        <location evidence="1 7">Nucleolus</location>
    </subcellularLocation>
</comment>
<reference evidence="9" key="1">
    <citation type="journal article" date="2020" name="Stud. Mycol.">
        <title>101 Dothideomycetes genomes: a test case for predicting lifestyles and emergence of pathogens.</title>
        <authorList>
            <person name="Haridas S."/>
            <person name="Albert R."/>
            <person name="Binder M."/>
            <person name="Bloem J."/>
            <person name="Labutti K."/>
            <person name="Salamov A."/>
            <person name="Andreopoulos B."/>
            <person name="Baker S."/>
            <person name="Barry K."/>
            <person name="Bills G."/>
            <person name="Bluhm B."/>
            <person name="Cannon C."/>
            <person name="Castanera R."/>
            <person name="Culley D."/>
            <person name="Daum C."/>
            <person name="Ezra D."/>
            <person name="Gonzalez J."/>
            <person name="Henrissat B."/>
            <person name="Kuo A."/>
            <person name="Liang C."/>
            <person name="Lipzen A."/>
            <person name="Lutzoni F."/>
            <person name="Magnuson J."/>
            <person name="Mondo S."/>
            <person name="Nolan M."/>
            <person name="Ohm R."/>
            <person name="Pangilinan J."/>
            <person name="Park H.-J."/>
            <person name="Ramirez L."/>
            <person name="Alfaro M."/>
            <person name="Sun H."/>
            <person name="Tritt A."/>
            <person name="Yoshinaga Y."/>
            <person name="Zwiers L.-H."/>
            <person name="Turgeon B."/>
            <person name="Goodwin S."/>
            <person name="Spatafora J."/>
            <person name="Crous P."/>
            <person name="Grigoriev I."/>
        </authorList>
    </citation>
    <scope>NUCLEOTIDE SEQUENCE</scope>
    <source>
        <strain evidence="9">Tuck. ex Michener</strain>
    </source>
</reference>
<feature type="region of interest" description="Disordered" evidence="8">
    <location>
        <begin position="235"/>
        <end position="322"/>
    </location>
</feature>
<dbReference type="Proteomes" id="UP000800092">
    <property type="component" value="Unassembled WGS sequence"/>
</dbReference>
<dbReference type="AlphaFoldDB" id="A0A6A6GZI4"/>
<evidence type="ECO:0000256" key="3">
    <source>
        <dbReference type="ARBA" id="ARBA00022552"/>
    </source>
</evidence>
<feature type="region of interest" description="Disordered" evidence="8">
    <location>
        <begin position="335"/>
        <end position="417"/>
    </location>
</feature>
<comment type="similarity">
    <text evidence="6 7">Belongs to the MPP10 family.</text>
</comment>
<evidence type="ECO:0000256" key="7">
    <source>
        <dbReference type="PIRNR" id="PIRNR017300"/>
    </source>
</evidence>
<evidence type="ECO:0000256" key="5">
    <source>
        <dbReference type="ARBA" id="ARBA00023274"/>
    </source>
</evidence>
<keyword evidence="5 7" id="KW-0687">Ribonucleoprotein</keyword>
<dbReference type="GO" id="GO:0032040">
    <property type="term" value="C:small-subunit processome"/>
    <property type="evidence" value="ECO:0007669"/>
    <property type="project" value="TreeGrafter"/>
</dbReference>
<feature type="compositionally biased region" description="Acidic residues" evidence="8">
    <location>
        <begin position="300"/>
        <end position="315"/>
    </location>
</feature>
<feature type="compositionally biased region" description="Basic and acidic residues" evidence="8">
    <location>
        <begin position="530"/>
        <end position="540"/>
    </location>
</feature>
<feature type="compositionally biased region" description="Basic and acidic residues" evidence="8">
    <location>
        <begin position="499"/>
        <end position="519"/>
    </location>
</feature>
<gene>
    <name evidence="9" type="ORF">EV356DRAFT_490531</name>
</gene>
<evidence type="ECO:0000313" key="9">
    <source>
        <dbReference type="EMBL" id="KAF2231236.1"/>
    </source>
</evidence>
<dbReference type="InterPro" id="IPR012173">
    <property type="entry name" value="Mpp10"/>
</dbReference>
<feature type="compositionally biased region" description="Basic residues" evidence="8">
    <location>
        <begin position="649"/>
        <end position="660"/>
    </location>
</feature>
<feature type="compositionally biased region" description="Acidic residues" evidence="8">
    <location>
        <begin position="142"/>
        <end position="167"/>
    </location>
</feature>
<feature type="region of interest" description="Disordered" evidence="8">
    <location>
        <begin position="629"/>
        <end position="678"/>
    </location>
</feature>
<evidence type="ECO:0000313" key="10">
    <source>
        <dbReference type="Proteomes" id="UP000800092"/>
    </source>
</evidence>
<evidence type="ECO:0000256" key="1">
    <source>
        <dbReference type="ARBA" id="ARBA00004604"/>
    </source>
</evidence>
<feature type="compositionally biased region" description="Basic and acidic residues" evidence="8">
    <location>
        <begin position="638"/>
        <end position="648"/>
    </location>
</feature>
<dbReference type="OrthoDB" id="445326at2759"/>
<feature type="region of interest" description="Disordered" evidence="8">
    <location>
        <begin position="52"/>
        <end position="73"/>
    </location>
</feature>
<feature type="region of interest" description="Disordered" evidence="8">
    <location>
        <begin position="113"/>
        <end position="205"/>
    </location>
</feature>
<dbReference type="Pfam" id="PF04006">
    <property type="entry name" value="Mpp10"/>
    <property type="match status" value="1"/>
</dbReference>
<feature type="compositionally biased region" description="Basic and acidic residues" evidence="8">
    <location>
        <begin position="662"/>
        <end position="678"/>
    </location>
</feature>
<dbReference type="PIRSF" id="PIRSF017300">
    <property type="entry name" value="snoRNP_Mpp10"/>
    <property type="match status" value="1"/>
</dbReference>
<feature type="compositionally biased region" description="Basic and acidic residues" evidence="8">
    <location>
        <begin position="168"/>
        <end position="197"/>
    </location>
</feature>
<dbReference type="GO" id="GO:0006364">
    <property type="term" value="P:rRNA processing"/>
    <property type="evidence" value="ECO:0007669"/>
    <property type="project" value="UniProtKB-KW"/>
</dbReference>
<dbReference type="PANTHER" id="PTHR17039:SF0">
    <property type="entry name" value="U3 SMALL NUCLEOLAR RIBONUCLEOPROTEIN PROTEIN MPP10"/>
    <property type="match status" value="1"/>
</dbReference>
<evidence type="ECO:0000256" key="2">
    <source>
        <dbReference type="ARBA" id="ARBA00022517"/>
    </source>
</evidence>